<evidence type="ECO:0000259" key="2">
    <source>
        <dbReference type="Pfam" id="PF01979"/>
    </source>
</evidence>
<feature type="chain" id="PRO_5046353031" evidence="1">
    <location>
        <begin position="24"/>
        <end position="443"/>
    </location>
</feature>
<dbReference type="EMBL" id="JAMBEP010000001">
    <property type="protein sequence ID" value="MCL1634014.1"/>
    <property type="molecule type" value="Genomic_DNA"/>
</dbReference>
<proteinExistence type="predicted"/>
<protein>
    <submittedName>
        <fullName evidence="3">Amidohydrolase family protein</fullName>
    </submittedName>
</protein>
<feature type="domain" description="Amidohydrolase-related" evidence="2">
    <location>
        <begin position="90"/>
        <end position="438"/>
    </location>
</feature>
<feature type="signal peptide" evidence="1">
    <location>
        <begin position="1"/>
        <end position="23"/>
    </location>
</feature>
<comment type="caution">
    <text evidence="3">The sequence shown here is derived from an EMBL/GenBank/DDBJ whole genome shotgun (WGS) entry which is preliminary data.</text>
</comment>
<accession>A0ABT0MGL8</accession>
<dbReference type="SUPFAM" id="SSF51556">
    <property type="entry name" value="Metallo-dependent hydrolases"/>
    <property type="match status" value="1"/>
</dbReference>
<keyword evidence="1" id="KW-0732">Signal</keyword>
<dbReference type="InterPro" id="IPR011059">
    <property type="entry name" value="Metal-dep_hydrolase_composite"/>
</dbReference>
<dbReference type="SUPFAM" id="SSF51338">
    <property type="entry name" value="Composite domain of metallo-dependent hydrolases"/>
    <property type="match status" value="1"/>
</dbReference>
<reference evidence="3 4" key="1">
    <citation type="submission" date="2022-05" db="EMBL/GenBank/DDBJ databases">
        <title>Luteimonas sp. SX5, whole genome shotgun sequencing project.</title>
        <authorList>
            <person name="Zhao G."/>
            <person name="Shen L."/>
        </authorList>
    </citation>
    <scope>NUCLEOTIDE SEQUENCE [LARGE SCALE GENOMIC DNA]</scope>
    <source>
        <strain evidence="3 4">SX5</strain>
    </source>
</reference>
<evidence type="ECO:0000256" key="1">
    <source>
        <dbReference type="SAM" id="SignalP"/>
    </source>
</evidence>
<dbReference type="InterPro" id="IPR057744">
    <property type="entry name" value="OTAase-like"/>
</dbReference>
<gene>
    <name evidence="3" type="ORF">M2650_05075</name>
</gene>
<evidence type="ECO:0000313" key="3">
    <source>
        <dbReference type="EMBL" id="MCL1634014.1"/>
    </source>
</evidence>
<dbReference type="Gene3D" id="2.30.40.10">
    <property type="entry name" value="Urease, subunit C, domain 1"/>
    <property type="match status" value="1"/>
</dbReference>
<evidence type="ECO:0000313" key="4">
    <source>
        <dbReference type="Proteomes" id="UP001431217"/>
    </source>
</evidence>
<dbReference type="RefSeq" id="WP_249472053.1">
    <property type="nucleotide sequence ID" value="NZ_JAMBEP010000001.1"/>
</dbReference>
<dbReference type="InterPro" id="IPR051781">
    <property type="entry name" value="Metallo-dep_Hydrolase"/>
</dbReference>
<dbReference type="PANTHER" id="PTHR43135">
    <property type="entry name" value="ALPHA-D-RIBOSE 1-METHYLPHOSPHONATE 5-TRIPHOSPHATE DIPHOSPHATASE"/>
    <property type="match status" value="1"/>
</dbReference>
<dbReference type="Pfam" id="PF01979">
    <property type="entry name" value="Amidohydro_1"/>
    <property type="match status" value="1"/>
</dbReference>
<dbReference type="InterPro" id="IPR006680">
    <property type="entry name" value="Amidohydro-rel"/>
</dbReference>
<dbReference type="Gene3D" id="3.20.20.140">
    <property type="entry name" value="Metal-dependent hydrolases"/>
    <property type="match status" value="1"/>
</dbReference>
<organism evidence="3 4">
    <name type="scientific">Luteimonas galliterrae</name>
    <dbReference type="NCBI Taxonomy" id="2940486"/>
    <lineage>
        <taxon>Bacteria</taxon>
        <taxon>Pseudomonadati</taxon>
        <taxon>Pseudomonadota</taxon>
        <taxon>Gammaproteobacteria</taxon>
        <taxon>Lysobacterales</taxon>
        <taxon>Lysobacteraceae</taxon>
        <taxon>Luteimonas</taxon>
    </lineage>
</organism>
<keyword evidence="4" id="KW-1185">Reference proteome</keyword>
<dbReference type="PANTHER" id="PTHR43135:SF3">
    <property type="entry name" value="ALPHA-D-RIBOSE 1-METHYLPHOSPHONATE 5-TRIPHOSPHATE DIPHOSPHATASE"/>
    <property type="match status" value="1"/>
</dbReference>
<dbReference type="Proteomes" id="UP001431217">
    <property type="component" value="Unassembled WGS sequence"/>
</dbReference>
<sequence>MKPRYRRPLLAGMALLFAFAAIGADPAPDAAVQGDALQVLRCGKLFDAKAGALLGPHSVFVQGKRIVSIKPGVAVAADSKAVDLGGHTCMPGWIDLHTHLTVQVDARSHEMLPRVNPADLALHGTRFARKTLLAGFTTVRNLGDINNESIALRNAINQGVVEGPRIFTAAKAISTTGGHADYSNGLNQKLVGDPGPAEGVINSPDDAYKAVRQRYKDGADLIKVTATGGVLSLAKNGQGPQLRQAELDAVVAAAHDYGMKVAAHAHGLEGVKRALRARVDTLEHGTFLDDEAIAMMKRQGTWYVPTAAAIAYINEQAGVPGFYPEVIRAKIGGLLAQRRLSLDKAEAAGVRIAFGSDTGPLPHGDNAREFVELVAAGLSPAQALQAATVNAAEALGESAALGSIEPGKTADIVAVPGDPLADIALTRTPSFVMKDGRVYLKPD</sequence>
<dbReference type="InterPro" id="IPR032466">
    <property type="entry name" value="Metal_Hydrolase"/>
</dbReference>
<dbReference type="CDD" id="cd01299">
    <property type="entry name" value="Met_dep_hydrolase_A"/>
    <property type="match status" value="1"/>
</dbReference>
<name>A0ABT0MGL8_9GAMM</name>